<evidence type="ECO:0000256" key="1">
    <source>
        <dbReference type="SAM" id="SignalP"/>
    </source>
</evidence>
<reference evidence="3" key="2">
    <citation type="submission" date="2021-12" db="EMBL/GenBank/DDBJ databases">
        <authorList>
            <person name="Zaccaron A."/>
            <person name="Stergiopoulos I."/>
        </authorList>
    </citation>
    <scope>NUCLEOTIDE SEQUENCE</scope>
    <source>
        <strain evidence="3">Race5_Kim</strain>
    </source>
</reference>
<name>A0A1P8YXQ5_PASFU</name>
<feature type="signal peptide" evidence="1">
    <location>
        <begin position="1"/>
        <end position="18"/>
    </location>
</feature>
<accession>A0A1P8YXQ5</accession>
<reference evidence="2" key="1">
    <citation type="submission" date="2016-10" db="EMBL/GenBank/DDBJ databases">
        <title>Novel effectors identified in the apoplast of Cladosporium fulvum-infected tomato.</title>
        <authorList>
            <person name="Mesarich C.H."/>
            <person name="de Wit P.J.G.M."/>
        </authorList>
    </citation>
    <scope>NUCLEOTIDE SEQUENCE</scope>
    <source>
        <strain evidence="2">0WU</strain>
    </source>
</reference>
<dbReference type="EMBL" id="CP090163">
    <property type="protein sequence ID" value="UJO11654.1"/>
    <property type="molecule type" value="Genomic_DNA"/>
</dbReference>
<dbReference type="InterPro" id="IPR045992">
    <property type="entry name" value="DUF5948"/>
</dbReference>
<keyword evidence="4" id="KW-1185">Reference proteome</keyword>
<organism evidence="2">
    <name type="scientific">Passalora fulva</name>
    <name type="common">Tomato leaf mold</name>
    <name type="synonym">Cladosporium fulvum</name>
    <dbReference type="NCBI Taxonomy" id="5499"/>
    <lineage>
        <taxon>Eukaryota</taxon>
        <taxon>Fungi</taxon>
        <taxon>Dikarya</taxon>
        <taxon>Ascomycota</taxon>
        <taxon>Pezizomycotina</taxon>
        <taxon>Dothideomycetes</taxon>
        <taxon>Dothideomycetidae</taxon>
        <taxon>Mycosphaerellales</taxon>
        <taxon>Mycosphaerellaceae</taxon>
        <taxon>Fulvia</taxon>
    </lineage>
</organism>
<evidence type="ECO:0000313" key="2">
    <source>
        <dbReference type="EMBL" id="AQA29227.1"/>
    </source>
</evidence>
<proteinExistence type="predicted"/>
<protein>
    <submittedName>
        <fullName evidence="3">Ecp28-1</fullName>
    </submittedName>
    <submittedName>
        <fullName evidence="2">Extracellular protein 28-1</fullName>
    </submittedName>
</protein>
<evidence type="ECO:0000313" key="3">
    <source>
        <dbReference type="EMBL" id="UJO11654.1"/>
    </source>
</evidence>
<evidence type="ECO:0000313" key="4">
    <source>
        <dbReference type="Proteomes" id="UP000756132"/>
    </source>
</evidence>
<dbReference type="Pfam" id="PF19373">
    <property type="entry name" value="DUF5948"/>
    <property type="match status" value="1"/>
</dbReference>
<keyword evidence="1" id="KW-0732">Signal</keyword>
<dbReference type="AlphaFoldDB" id="A0A1P8YXQ5"/>
<dbReference type="EMBL" id="KX943056">
    <property type="protein sequence ID" value="AQA29227.1"/>
    <property type="molecule type" value="Genomic_DNA"/>
</dbReference>
<dbReference type="Proteomes" id="UP000756132">
    <property type="component" value="Chromosome 1"/>
</dbReference>
<sequence length="101" mass="11188">MQLRHILFLLSAAISVNASAYYNDCKCHDKANGLQDDAATEFACGLTTGATYSVDPHHQCHLSGDGIKNSAWEDSCNEYAKNQNNGKVYFQWCWNKPGNIS</sequence>
<reference evidence="3" key="3">
    <citation type="journal article" date="2022" name="Microb. Genom.">
        <title>A chromosome-scale genome assembly of the tomato pathogen Cladosporium fulvum reveals a compartmentalized genome architecture and the presence of a dispensable chromosome.</title>
        <authorList>
            <person name="Zaccaron A.Z."/>
            <person name="Chen L.H."/>
            <person name="Samaras A."/>
            <person name="Stergiopoulos I."/>
        </authorList>
    </citation>
    <scope>NUCLEOTIDE SEQUENCE</scope>
    <source>
        <strain evidence="3">Race5_Kim</strain>
    </source>
</reference>
<gene>
    <name evidence="2" type="primary">Ecp28-1</name>
    <name evidence="3" type="ORF">CLAFUR5_01609</name>
</gene>
<feature type="chain" id="PRO_5040573452" evidence="1">
    <location>
        <begin position="19"/>
        <end position="101"/>
    </location>
</feature>